<gene>
    <name evidence="1" type="ORF">PoB_007493100</name>
</gene>
<dbReference type="Proteomes" id="UP000735302">
    <property type="component" value="Unassembled WGS sequence"/>
</dbReference>
<dbReference type="EMBL" id="BLXT01008389">
    <property type="protein sequence ID" value="GFO48426.1"/>
    <property type="molecule type" value="Genomic_DNA"/>
</dbReference>
<sequence>MEDDFTSPKLLRKTYAEKMTKLGFTFKRAGIVHHRREGHGKKVNGWAITFGIRGGLVQIEPKKGLVAKLTGLQDPRVCVKANLKIAHSLWGSTSNLTQRRSVASC</sequence>
<accession>A0AAV4DWD2</accession>
<protein>
    <submittedName>
        <fullName evidence="1">Uncharacterized protein</fullName>
    </submittedName>
</protein>
<evidence type="ECO:0000313" key="2">
    <source>
        <dbReference type="Proteomes" id="UP000735302"/>
    </source>
</evidence>
<comment type="caution">
    <text evidence="1">The sequence shown here is derived from an EMBL/GenBank/DDBJ whole genome shotgun (WGS) entry which is preliminary data.</text>
</comment>
<evidence type="ECO:0000313" key="1">
    <source>
        <dbReference type="EMBL" id="GFO48426.1"/>
    </source>
</evidence>
<keyword evidence="2" id="KW-1185">Reference proteome</keyword>
<organism evidence="1 2">
    <name type="scientific">Plakobranchus ocellatus</name>
    <dbReference type="NCBI Taxonomy" id="259542"/>
    <lineage>
        <taxon>Eukaryota</taxon>
        <taxon>Metazoa</taxon>
        <taxon>Spiralia</taxon>
        <taxon>Lophotrochozoa</taxon>
        <taxon>Mollusca</taxon>
        <taxon>Gastropoda</taxon>
        <taxon>Heterobranchia</taxon>
        <taxon>Euthyneura</taxon>
        <taxon>Panpulmonata</taxon>
        <taxon>Sacoglossa</taxon>
        <taxon>Placobranchoidea</taxon>
        <taxon>Plakobranchidae</taxon>
        <taxon>Plakobranchus</taxon>
    </lineage>
</organism>
<name>A0AAV4DWD2_9GAST</name>
<reference evidence="1 2" key="1">
    <citation type="journal article" date="2021" name="Elife">
        <title>Chloroplast acquisition without the gene transfer in kleptoplastic sea slugs, Plakobranchus ocellatus.</title>
        <authorList>
            <person name="Maeda T."/>
            <person name="Takahashi S."/>
            <person name="Yoshida T."/>
            <person name="Shimamura S."/>
            <person name="Takaki Y."/>
            <person name="Nagai Y."/>
            <person name="Toyoda A."/>
            <person name="Suzuki Y."/>
            <person name="Arimoto A."/>
            <person name="Ishii H."/>
            <person name="Satoh N."/>
            <person name="Nishiyama T."/>
            <person name="Hasebe M."/>
            <person name="Maruyama T."/>
            <person name="Minagawa J."/>
            <person name="Obokata J."/>
            <person name="Shigenobu S."/>
        </authorList>
    </citation>
    <scope>NUCLEOTIDE SEQUENCE [LARGE SCALE GENOMIC DNA]</scope>
</reference>
<proteinExistence type="predicted"/>
<dbReference type="AlphaFoldDB" id="A0AAV4DWD2"/>